<dbReference type="Pfam" id="PF08241">
    <property type="entry name" value="Methyltransf_11"/>
    <property type="match status" value="1"/>
</dbReference>
<keyword evidence="3" id="KW-1185">Reference proteome</keyword>
<accession>A0ABS1UBN4</accession>
<dbReference type="SUPFAM" id="SSF53335">
    <property type="entry name" value="S-adenosyl-L-methionine-dependent methyltransferases"/>
    <property type="match status" value="1"/>
</dbReference>
<dbReference type="RefSeq" id="WP_202835311.1">
    <property type="nucleotide sequence ID" value="NZ_JAETWB010000047.1"/>
</dbReference>
<proteinExistence type="predicted"/>
<dbReference type="GO" id="GO:0032259">
    <property type="term" value="P:methylation"/>
    <property type="evidence" value="ECO:0007669"/>
    <property type="project" value="UniProtKB-KW"/>
</dbReference>
<dbReference type="GO" id="GO:0008168">
    <property type="term" value="F:methyltransferase activity"/>
    <property type="evidence" value="ECO:0007669"/>
    <property type="project" value="UniProtKB-KW"/>
</dbReference>
<feature type="domain" description="Methyltransferase type 11" evidence="1">
    <location>
        <begin position="42"/>
        <end position="136"/>
    </location>
</feature>
<keyword evidence="2" id="KW-0489">Methyltransferase</keyword>
<evidence type="ECO:0000313" key="3">
    <source>
        <dbReference type="Proteomes" id="UP000660885"/>
    </source>
</evidence>
<reference evidence="2 3" key="1">
    <citation type="submission" date="2021-01" db="EMBL/GenBank/DDBJ databases">
        <title>Belnapia mucosa sp. nov. and Belnapia arida sp. nov., isolated from the Tabernas Desert (Almeria, Spain).</title>
        <authorList>
            <person name="Molina-Menor E."/>
            <person name="Vidal-Verdu A."/>
            <person name="Calonge A."/>
            <person name="Satari L."/>
            <person name="Pereto J."/>
            <person name="Porcar M."/>
        </authorList>
    </citation>
    <scope>NUCLEOTIDE SEQUENCE [LARGE SCALE GENOMIC DNA]</scope>
    <source>
        <strain evidence="2 3">T18</strain>
    </source>
</reference>
<evidence type="ECO:0000313" key="2">
    <source>
        <dbReference type="EMBL" id="MBL6082099.1"/>
    </source>
</evidence>
<dbReference type="Proteomes" id="UP000660885">
    <property type="component" value="Unassembled WGS sequence"/>
</dbReference>
<dbReference type="Gene3D" id="3.40.50.150">
    <property type="entry name" value="Vaccinia Virus protein VP39"/>
    <property type="match status" value="1"/>
</dbReference>
<dbReference type="InterPro" id="IPR029063">
    <property type="entry name" value="SAM-dependent_MTases_sf"/>
</dbReference>
<dbReference type="CDD" id="cd02440">
    <property type="entry name" value="AdoMet_MTases"/>
    <property type="match status" value="1"/>
</dbReference>
<keyword evidence="2" id="KW-0808">Transferase</keyword>
<dbReference type="InterPro" id="IPR013216">
    <property type="entry name" value="Methyltransf_11"/>
</dbReference>
<comment type="caution">
    <text evidence="2">The sequence shown here is derived from an EMBL/GenBank/DDBJ whole genome shotgun (WGS) entry which is preliminary data.</text>
</comment>
<evidence type="ECO:0000259" key="1">
    <source>
        <dbReference type="Pfam" id="PF08241"/>
    </source>
</evidence>
<gene>
    <name evidence="2" type="ORF">JMJ56_29410</name>
</gene>
<organism evidence="2 3">
    <name type="scientific">Belnapia arida</name>
    <dbReference type="NCBI Taxonomy" id="2804533"/>
    <lineage>
        <taxon>Bacteria</taxon>
        <taxon>Pseudomonadati</taxon>
        <taxon>Pseudomonadota</taxon>
        <taxon>Alphaproteobacteria</taxon>
        <taxon>Acetobacterales</taxon>
        <taxon>Roseomonadaceae</taxon>
        <taxon>Belnapia</taxon>
    </lineage>
</organism>
<dbReference type="EMBL" id="JAETWB010000047">
    <property type="protein sequence ID" value="MBL6082099.1"/>
    <property type="molecule type" value="Genomic_DNA"/>
</dbReference>
<dbReference type="PANTHER" id="PTHR43591">
    <property type="entry name" value="METHYLTRANSFERASE"/>
    <property type="match status" value="1"/>
</dbReference>
<protein>
    <submittedName>
        <fullName evidence="2">Methyltransferase domain-containing protein</fullName>
    </submittedName>
</protein>
<sequence length="262" mass="28671">MPEPRITFEDGDLYERTMGAWSQLAGEVFLEWLAPAPGLRWLDVGCGNGAFTETLMRHCAPAEVQGIDPSEGQLTYACSRPGTRGAVFQRGDAMALPFEADRFDAAVMALVVFFVPEPSAGVAEMVRVVRPGGLVAAYAWDMLGDGFPFEPIYQVLRAQGFTPPLPPRADVSRPEPLRALWKNAGLMAVETREIIVQRRFESFDAFWQATRVAATVRTIMETMTAEQATQLEAGVRARLPADGAGRVVHVVRAYAIKGRVTA</sequence>
<name>A0ABS1UBN4_9PROT</name>